<dbReference type="RefSeq" id="WP_120748044.1">
    <property type="nucleotide sequence ID" value="NZ_RBAH01000009.1"/>
</dbReference>
<comment type="caution">
    <text evidence="4">The sequence shown here is derived from an EMBL/GenBank/DDBJ whole genome shotgun (WGS) entry which is preliminary data.</text>
</comment>
<dbReference type="PROSITE" id="PS50297">
    <property type="entry name" value="ANK_REP_REGION"/>
    <property type="match status" value="2"/>
</dbReference>
<gene>
    <name evidence="4" type="ORF">D7M11_15030</name>
</gene>
<feature type="repeat" description="ANK" evidence="3">
    <location>
        <begin position="48"/>
        <end position="80"/>
    </location>
</feature>
<dbReference type="Pfam" id="PF12796">
    <property type="entry name" value="Ank_2"/>
    <property type="match status" value="1"/>
</dbReference>
<organism evidence="4 5">
    <name type="scientific">Paenibacillus ginsengarvi</name>
    <dbReference type="NCBI Taxonomy" id="400777"/>
    <lineage>
        <taxon>Bacteria</taxon>
        <taxon>Bacillati</taxon>
        <taxon>Bacillota</taxon>
        <taxon>Bacilli</taxon>
        <taxon>Bacillales</taxon>
        <taxon>Paenibacillaceae</taxon>
        <taxon>Paenibacillus</taxon>
    </lineage>
</organism>
<dbReference type="AlphaFoldDB" id="A0A3B0CHU8"/>
<dbReference type="InterPro" id="IPR036770">
    <property type="entry name" value="Ankyrin_rpt-contain_sf"/>
</dbReference>
<dbReference type="PANTHER" id="PTHR24136:SF15">
    <property type="entry name" value="ANK_REP_REGION DOMAIN-CONTAINING PROTEIN"/>
    <property type="match status" value="1"/>
</dbReference>
<evidence type="ECO:0000256" key="1">
    <source>
        <dbReference type="ARBA" id="ARBA00022737"/>
    </source>
</evidence>
<name>A0A3B0CHU8_9BACL</name>
<evidence type="ECO:0000313" key="4">
    <source>
        <dbReference type="EMBL" id="RKN84308.1"/>
    </source>
</evidence>
<dbReference type="EMBL" id="RBAH01000009">
    <property type="protein sequence ID" value="RKN84308.1"/>
    <property type="molecule type" value="Genomic_DNA"/>
</dbReference>
<feature type="repeat" description="ANK" evidence="3">
    <location>
        <begin position="140"/>
        <end position="172"/>
    </location>
</feature>
<dbReference type="GO" id="GO:0045732">
    <property type="term" value="P:positive regulation of protein catabolic process"/>
    <property type="evidence" value="ECO:0007669"/>
    <property type="project" value="TreeGrafter"/>
</dbReference>
<dbReference type="Pfam" id="PF00023">
    <property type="entry name" value="Ank"/>
    <property type="match status" value="1"/>
</dbReference>
<dbReference type="InterPro" id="IPR002110">
    <property type="entry name" value="Ankyrin_rpt"/>
</dbReference>
<dbReference type="SMART" id="SM00248">
    <property type="entry name" value="ANK"/>
    <property type="match status" value="4"/>
</dbReference>
<proteinExistence type="predicted"/>
<evidence type="ECO:0000256" key="2">
    <source>
        <dbReference type="ARBA" id="ARBA00023043"/>
    </source>
</evidence>
<dbReference type="InterPro" id="IPR051573">
    <property type="entry name" value="Ankyrin-SOCS_box_domain"/>
</dbReference>
<keyword evidence="1" id="KW-0677">Repeat</keyword>
<reference evidence="4 5" key="1">
    <citation type="journal article" date="2007" name="Int. J. Syst. Evol. Microbiol.">
        <title>Paenibacillus ginsengarvi sp. nov., isolated from soil from ginseng cultivation.</title>
        <authorList>
            <person name="Yoon M.H."/>
            <person name="Ten L.N."/>
            <person name="Im W.T."/>
        </authorList>
    </citation>
    <scope>NUCLEOTIDE SEQUENCE [LARGE SCALE GENOMIC DNA]</scope>
    <source>
        <strain evidence="4 5">KCTC 13059</strain>
    </source>
</reference>
<evidence type="ECO:0000313" key="5">
    <source>
        <dbReference type="Proteomes" id="UP000282311"/>
    </source>
</evidence>
<dbReference type="SUPFAM" id="SSF48403">
    <property type="entry name" value="Ankyrin repeat"/>
    <property type="match status" value="1"/>
</dbReference>
<dbReference type="Gene3D" id="1.25.40.20">
    <property type="entry name" value="Ankyrin repeat-containing domain"/>
    <property type="match status" value="2"/>
</dbReference>
<dbReference type="Proteomes" id="UP000282311">
    <property type="component" value="Unassembled WGS sequence"/>
</dbReference>
<dbReference type="PANTHER" id="PTHR24136">
    <property type="entry name" value="SOWAH (DROSOPHILA) HOMOLOG"/>
    <property type="match status" value="1"/>
</dbReference>
<protein>
    <submittedName>
        <fullName evidence="4">Uncharacterized protein</fullName>
    </submittedName>
</protein>
<sequence>MIKLKDIGNFETLPDMAMLLYEGNVTALRDALASGWDVNGPMTLSRYTDVYPLELAIMMNRLEVVELLVEHGAELNRKDDPSFLTAVRYGGERVIRYLVERGAKLHLLNQVKSNAYDQAYYGKKENIPLIRELGLDIRKYGGSVLRKAVSDRNRNMVAYLLDQGVDINFNKPDMVYPYQATPLTVAVRAGDLAMVQYLMERGADVTIAERGGERAYTIAVSGQHEQHEQIAVYLKAAEPPLFHDLENKKYELKPFKLSEPLVEFLTGEALRLELRANEYGIAYVQFLSLTDTVPMKAGRQKLLRLSANVDNYSHLVLAWNPKTKRIGCYDEEHQEYADLGDFMAFVAEADKLLIAFMEGEL</sequence>
<accession>A0A3B0CHU8</accession>
<dbReference type="PROSITE" id="PS50088">
    <property type="entry name" value="ANK_REPEAT"/>
    <property type="match status" value="3"/>
</dbReference>
<keyword evidence="2 3" id="KW-0040">ANK repeat</keyword>
<evidence type="ECO:0000256" key="3">
    <source>
        <dbReference type="PROSITE-ProRule" id="PRU00023"/>
    </source>
</evidence>
<keyword evidence="5" id="KW-1185">Reference proteome</keyword>
<dbReference type="GO" id="GO:0016567">
    <property type="term" value="P:protein ubiquitination"/>
    <property type="evidence" value="ECO:0007669"/>
    <property type="project" value="TreeGrafter"/>
</dbReference>
<feature type="repeat" description="ANK" evidence="3">
    <location>
        <begin position="178"/>
        <end position="210"/>
    </location>
</feature>
<dbReference type="OrthoDB" id="341379at2"/>